<dbReference type="SUPFAM" id="SSF54585">
    <property type="entry name" value="Cdc48 domain 2-like"/>
    <property type="match status" value="1"/>
</dbReference>
<dbReference type="OrthoDB" id="27435at2759"/>
<dbReference type="SMART" id="SM00382">
    <property type="entry name" value="AAA"/>
    <property type="match status" value="2"/>
</dbReference>
<dbReference type="InterPro" id="IPR050168">
    <property type="entry name" value="AAA_ATPase_domain"/>
</dbReference>
<dbReference type="Pfam" id="PF02359">
    <property type="entry name" value="CDC48_N"/>
    <property type="match status" value="1"/>
</dbReference>
<dbReference type="Gene3D" id="1.10.8.60">
    <property type="match status" value="1"/>
</dbReference>
<protein>
    <recommendedName>
        <fullName evidence="3">Transitional endoplasmic reticulum ATPase</fullName>
        <ecNumber evidence="2">3.6.4.6</ecNumber>
    </recommendedName>
    <alternativeName>
        <fullName evidence="6">Valosin-containing protein</fullName>
    </alternativeName>
</protein>
<evidence type="ECO:0000256" key="8">
    <source>
        <dbReference type="SAM" id="MobiDB-lite"/>
    </source>
</evidence>
<dbReference type="SUPFAM" id="SSF50692">
    <property type="entry name" value="ADC-like"/>
    <property type="match status" value="1"/>
</dbReference>
<keyword evidence="5" id="KW-0067">ATP-binding</keyword>
<dbReference type="InterPro" id="IPR003960">
    <property type="entry name" value="ATPase_AAA_CS"/>
</dbReference>
<comment type="similarity">
    <text evidence="1">Belongs to the AAA ATPase family.</text>
</comment>
<dbReference type="GO" id="GO:0030970">
    <property type="term" value="P:retrograde protein transport, ER to cytosol"/>
    <property type="evidence" value="ECO:0007669"/>
    <property type="project" value="TreeGrafter"/>
</dbReference>
<dbReference type="FunFam" id="3.40.50.300:FF:000048">
    <property type="entry name" value="Transitional endoplasmic reticulum ATPase"/>
    <property type="match status" value="1"/>
</dbReference>
<dbReference type="Pfam" id="PF02933">
    <property type="entry name" value="CDC48_2"/>
    <property type="match status" value="1"/>
</dbReference>
<dbReference type="STRING" id="303518.ENSPNYP00000005469"/>
<dbReference type="Gene3D" id="6.10.20.150">
    <property type="match status" value="1"/>
</dbReference>
<dbReference type="Gene3D" id="3.40.50.300">
    <property type="entry name" value="P-loop containing nucleotide triphosphate hydrolases"/>
    <property type="match status" value="2"/>
</dbReference>
<dbReference type="EC" id="3.6.4.6" evidence="2"/>
<feature type="domain" description="AAA+ ATPase" evidence="9">
    <location>
        <begin position="239"/>
        <end position="375"/>
    </location>
</feature>
<dbReference type="FunFam" id="1.10.8.60:FF:000004">
    <property type="entry name" value="Cell division control 48"/>
    <property type="match status" value="1"/>
</dbReference>
<dbReference type="GO" id="GO:0005524">
    <property type="term" value="F:ATP binding"/>
    <property type="evidence" value="ECO:0007669"/>
    <property type="project" value="UniProtKB-KW"/>
</dbReference>
<feature type="domain" description="CDC48 N-terminal subdomain" evidence="11">
    <location>
        <begin position="27"/>
        <end position="110"/>
    </location>
</feature>
<dbReference type="SUPFAM" id="SSF52540">
    <property type="entry name" value="P-loop containing nucleoside triphosphate hydrolases"/>
    <property type="match status" value="2"/>
</dbReference>
<evidence type="ECO:0000256" key="4">
    <source>
        <dbReference type="ARBA" id="ARBA00022741"/>
    </source>
</evidence>
<accession>A0A3B4F785</accession>
<reference evidence="14" key="2">
    <citation type="submission" date="2025-04" db="UniProtKB">
        <authorList>
            <consortium name="RefSeq"/>
        </authorList>
    </citation>
    <scope>IDENTIFICATION</scope>
</reference>
<dbReference type="PROSITE" id="PS00674">
    <property type="entry name" value="AAA"/>
    <property type="match status" value="2"/>
</dbReference>
<dbReference type="FunFam" id="3.40.50.300:FF:000012">
    <property type="entry name" value="Transitional endoplasmic reticulum ATPase"/>
    <property type="match status" value="1"/>
</dbReference>
<dbReference type="GO" id="GO:0031593">
    <property type="term" value="F:polyubiquitin modification-dependent protein binding"/>
    <property type="evidence" value="ECO:0007669"/>
    <property type="project" value="TreeGrafter"/>
</dbReference>
<dbReference type="InterPro" id="IPR009010">
    <property type="entry name" value="Asp_de-COase-like_dom_sf"/>
</dbReference>
<dbReference type="GO" id="GO:0016887">
    <property type="term" value="F:ATP hydrolysis activity"/>
    <property type="evidence" value="ECO:0007669"/>
    <property type="project" value="InterPro"/>
</dbReference>
<sequence length="806" mass="89441">MPGSGGADPKGEDYSTAILKQKHRPNRLIVDEAVSEDSSIVSLSQRKTEELQLFRGDTVVLRGRKRRQTVCIVLTDDTCGDERIRMNRVTRNNLRVRLGDVISIHACPDIKYGKKIHVLPIDDTIEGLSGNLFDVFLKPYFLEAYRPVHKGDIFLVRGSMRAVEFKVVETDPSPHCIVAPDTVIYCEGEPIKREDEEESLNDIGYDDIGGCRKQLAQIKEMVELPLRHPGLFKAIGVKPPRGILLYGPAGTGKTLVARAVANETGAFFFLINGPEIMSKLAGESESNLRKAFEEAENNAPAIIFIDELDAIAPKREKTHGEVERRIVSQLLTLMDGLKQRAHVIVMAATNRPNSVDPALRRFGRFDREIDIGIPDSTGRLEILQIHTKNMKLAQDVDLERIATETHGHVGADLAALCSEAALQAIRKKMTLIDLEDETIDADLLNSMAVTMDDFQWALSQSNPSALRETVAEVPQVNWEDIGGLDEVKRELQELVQYPVEYPDKFLKFGMTPSRGVLFYGPPGCGKTLLAKAIANECQANFVSIKGPEMLTMWFGESEANVRDVFDKARQAAPCILFFDELDSIAKSRGGGAGDAGGAADRVINQILTEMDGMSDKKNVFIIGATNRPDIIDPAILRPGRLDQLIYIPLPDKPSRTAILKANLRKSPVARDVDLEYLSGITDGFSGADLTEICQRACKLAIREAIEAEIKAERQRQNRPGVPMDEDFDPVPEIRKDHFEEAMRFARRSVSDNDIRKYEMFAQTLQQSRGFGNFRFPSATGSQSGSQGSGSGRPSLYRDEGNDDLYQ</sequence>
<dbReference type="CDD" id="cd19528">
    <property type="entry name" value="RecA-like_CDC48_r2-like"/>
    <property type="match status" value="1"/>
</dbReference>
<evidence type="ECO:0000313" key="14">
    <source>
        <dbReference type="RefSeq" id="XP_005743741.1"/>
    </source>
</evidence>
<dbReference type="InterPro" id="IPR041569">
    <property type="entry name" value="AAA_lid_3"/>
</dbReference>
<dbReference type="GO" id="GO:0034098">
    <property type="term" value="C:VCP-NPL4-UFD1 AAA ATPase complex"/>
    <property type="evidence" value="ECO:0007669"/>
    <property type="project" value="TreeGrafter"/>
</dbReference>
<feature type="region of interest" description="Disordered" evidence="8">
    <location>
        <begin position="771"/>
        <end position="806"/>
    </location>
</feature>
<dbReference type="Gene3D" id="3.10.330.10">
    <property type="match status" value="1"/>
</dbReference>
<proteinExistence type="inferred from homology"/>
<dbReference type="GeneTree" id="ENSGT00940000166147"/>
<dbReference type="InterPro" id="IPR003593">
    <property type="entry name" value="AAA+_ATPase"/>
</dbReference>
<dbReference type="PANTHER" id="PTHR23077">
    <property type="entry name" value="AAA-FAMILY ATPASE"/>
    <property type="match status" value="1"/>
</dbReference>
<dbReference type="InterPro" id="IPR003959">
    <property type="entry name" value="ATPase_AAA_core"/>
</dbReference>
<dbReference type="Gene3D" id="2.40.40.20">
    <property type="match status" value="1"/>
</dbReference>
<dbReference type="GeneID" id="102198640"/>
<reference evidence="12" key="1">
    <citation type="submission" date="2023-09" db="UniProtKB">
        <authorList>
            <consortium name="Ensembl"/>
        </authorList>
    </citation>
    <scope>IDENTIFICATION</scope>
</reference>
<gene>
    <name evidence="14" type="primary">LOC102198640</name>
</gene>
<evidence type="ECO:0000256" key="7">
    <source>
        <dbReference type="ARBA" id="ARBA00048883"/>
    </source>
</evidence>
<name>A0A3B4F785_9CICH</name>
<comment type="catalytic activity">
    <reaction evidence="7">
        <text>ATP + H2O = ADP + phosphate + H(+)</text>
        <dbReference type="Rhea" id="RHEA:13065"/>
        <dbReference type="ChEBI" id="CHEBI:15377"/>
        <dbReference type="ChEBI" id="CHEBI:15378"/>
        <dbReference type="ChEBI" id="CHEBI:30616"/>
        <dbReference type="ChEBI" id="CHEBI:43474"/>
        <dbReference type="ChEBI" id="CHEBI:456216"/>
        <dbReference type="EC" id="3.6.4.6"/>
    </reaction>
</comment>
<evidence type="ECO:0000259" key="9">
    <source>
        <dbReference type="SMART" id="SM00382"/>
    </source>
</evidence>
<dbReference type="AlphaFoldDB" id="A0A3B4F785"/>
<feature type="domain" description="AAA+ ATPase" evidence="9">
    <location>
        <begin position="512"/>
        <end position="651"/>
    </location>
</feature>
<dbReference type="CDD" id="cd19519">
    <property type="entry name" value="RecA-like_CDC48_r1-like"/>
    <property type="match status" value="1"/>
</dbReference>
<evidence type="ECO:0000313" key="12">
    <source>
        <dbReference type="Ensembl" id="ENSPNYP00000005469.1"/>
    </source>
</evidence>
<keyword evidence="4" id="KW-0547">Nucleotide-binding</keyword>
<dbReference type="InterPro" id="IPR004201">
    <property type="entry name" value="Cdc48_dom2"/>
</dbReference>
<dbReference type="GO" id="GO:0097352">
    <property type="term" value="P:autophagosome maturation"/>
    <property type="evidence" value="ECO:0007669"/>
    <property type="project" value="TreeGrafter"/>
</dbReference>
<feature type="domain" description="CDC48" evidence="10">
    <location>
        <begin position="127"/>
        <end position="193"/>
    </location>
</feature>
<dbReference type="FunFam" id="2.40.40.20:FF:000003">
    <property type="entry name" value="Transitional endoplasmic reticulum ATPase"/>
    <property type="match status" value="1"/>
</dbReference>
<dbReference type="InterPro" id="IPR003338">
    <property type="entry name" value="CDC4_N-term_subdom"/>
</dbReference>
<dbReference type="Pfam" id="PF17862">
    <property type="entry name" value="AAA_lid_3"/>
    <property type="match status" value="2"/>
</dbReference>
<dbReference type="InterPro" id="IPR029067">
    <property type="entry name" value="CDC48_domain_2-like_sf"/>
</dbReference>
<dbReference type="SMART" id="SM01072">
    <property type="entry name" value="CDC48_2"/>
    <property type="match status" value="1"/>
</dbReference>
<dbReference type="GO" id="GO:0051228">
    <property type="term" value="P:mitotic spindle disassembly"/>
    <property type="evidence" value="ECO:0007669"/>
    <property type="project" value="TreeGrafter"/>
</dbReference>
<dbReference type="PANTHER" id="PTHR23077:SF63">
    <property type="entry name" value="TRANSITIONAL ENDOPLASMIC RETICULUM ATPASE"/>
    <property type="match status" value="1"/>
</dbReference>
<dbReference type="FunFam" id="3.10.330.10:FF:000001">
    <property type="entry name" value="Cell division control 48"/>
    <property type="match status" value="1"/>
</dbReference>
<dbReference type="NCBIfam" id="TIGR01243">
    <property type="entry name" value="CDC48"/>
    <property type="match status" value="1"/>
</dbReference>
<dbReference type="Proteomes" id="UP000695023">
    <property type="component" value="Unplaced"/>
</dbReference>
<evidence type="ECO:0000256" key="5">
    <source>
        <dbReference type="ARBA" id="ARBA00022840"/>
    </source>
</evidence>
<evidence type="ECO:0000259" key="11">
    <source>
        <dbReference type="SMART" id="SM01073"/>
    </source>
</evidence>
<evidence type="ECO:0000256" key="6">
    <source>
        <dbReference type="ARBA" id="ARBA00031860"/>
    </source>
</evidence>
<evidence type="ECO:0000256" key="1">
    <source>
        <dbReference type="ARBA" id="ARBA00006914"/>
    </source>
</evidence>
<evidence type="ECO:0000313" key="13">
    <source>
        <dbReference type="Proteomes" id="UP000695023"/>
    </source>
</evidence>
<organism evidence="12">
    <name type="scientific">Pundamilia nyererei</name>
    <dbReference type="NCBI Taxonomy" id="303518"/>
    <lineage>
        <taxon>Eukaryota</taxon>
        <taxon>Metazoa</taxon>
        <taxon>Chordata</taxon>
        <taxon>Craniata</taxon>
        <taxon>Vertebrata</taxon>
        <taxon>Euteleostomi</taxon>
        <taxon>Actinopterygii</taxon>
        <taxon>Neopterygii</taxon>
        <taxon>Teleostei</taxon>
        <taxon>Neoteleostei</taxon>
        <taxon>Acanthomorphata</taxon>
        <taxon>Ovalentaria</taxon>
        <taxon>Cichlomorphae</taxon>
        <taxon>Cichliformes</taxon>
        <taxon>Cichlidae</taxon>
        <taxon>African cichlids</taxon>
        <taxon>Pseudocrenilabrinae</taxon>
        <taxon>Haplochromini</taxon>
        <taxon>Pundamilia</taxon>
    </lineage>
</organism>
<evidence type="ECO:0000259" key="10">
    <source>
        <dbReference type="SMART" id="SM01072"/>
    </source>
</evidence>
<dbReference type="InterPro" id="IPR027417">
    <property type="entry name" value="P-loop_NTPase"/>
</dbReference>
<dbReference type="GO" id="GO:0005634">
    <property type="term" value="C:nucleus"/>
    <property type="evidence" value="ECO:0007669"/>
    <property type="project" value="TreeGrafter"/>
</dbReference>
<evidence type="ECO:0000256" key="2">
    <source>
        <dbReference type="ARBA" id="ARBA00012674"/>
    </source>
</evidence>
<dbReference type="GO" id="GO:0005829">
    <property type="term" value="C:cytosol"/>
    <property type="evidence" value="ECO:0007669"/>
    <property type="project" value="TreeGrafter"/>
</dbReference>
<keyword evidence="13" id="KW-1185">Reference proteome</keyword>
<dbReference type="InterPro" id="IPR005938">
    <property type="entry name" value="AAA_ATPase_CDC48"/>
</dbReference>
<dbReference type="RefSeq" id="XP_005743741.1">
    <property type="nucleotide sequence ID" value="XM_005743684.1"/>
</dbReference>
<dbReference type="SMART" id="SM01073">
    <property type="entry name" value="CDC48_N"/>
    <property type="match status" value="1"/>
</dbReference>
<evidence type="ECO:0000256" key="3">
    <source>
        <dbReference type="ARBA" id="ARBA00019970"/>
    </source>
</evidence>
<dbReference type="Pfam" id="PF00004">
    <property type="entry name" value="AAA"/>
    <property type="match status" value="2"/>
</dbReference>
<dbReference type="Ensembl" id="ENSPNYT00000005610.1">
    <property type="protein sequence ID" value="ENSPNYP00000005469.1"/>
    <property type="gene ID" value="ENSPNYG00000004228.1"/>
</dbReference>